<gene>
    <name evidence="1" type="ORF">RS030_111866</name>
</gene>
<dbReference type="Proteomes" id="UP001311799">
    <property type="component" value="Unassembled WGS sequence"/>
</dbReference>
<evidence type="ECO:0000313" key="2">
    <source>
        <dbReference type="Proteomes" id="UP001311799"/>
    </source>
</evidence>
<organism evidence="1 2">
    <name type="scientific">Cryptosporidium xiaoi</name>
    <dbReference type="NCBI Taxonomy" id="659607"/>
    <lineage>
        <taxon>Eukaryota</taxon>
        <taxon>Sar</taxon>
        <taxon>Alveolata</taxon>
        <taxon>Apicomplexa</taxon>
        <taxon>Conoidasida</taxon>
        <taxon>Coccidia</taxon>
        <taxon>Eucoccidiorida</taxon>
        <taxon>Eimeriorina</taxon>
        <taxon>Cryptosporidiidae</taxon>
        <taxon>Cryptosporidium</taxon>
    </lineage>
</organism>
<protein>
    <submittedName>
        <fullName evidence="1">Pfa-like protein</fullName>
    </submittedName>
</protein>
<sequence length="494" mass="57617">MKKQEIEKIKINFNDEFGVSETNIFKRVFASVLKKYDRYHNGIVTAENFCNSIRETDELLRLENNVWGVEVISKEKCSVTSPIIVSIMNLIQITEDKYVNCKPFYLDVERIESVILVKNPYNESTVMVTHIRKTNLEKDHVKYSVKCPKMYLEDLYPPALESTKKYTHKTQINNIFDVNIQPESNVNDNENKLPSLRALPSEKLDDFRKLYAMWNKCMLSDEDFIIHMKKDLGIENIPREFLFQVSNKGPSRTLSYRDAICSLFINDIDSLRRYRPQNYIPEPGRMSIETRINPITHEDTRLKYSQKILNDFNNGYGKVIESINNYNDEIQQTFKSKGKKHRPLTTLESNLKHSLECMELNTNNNLNKNCISDNLNVNDNKVKYNFVIDLDKLYDEKTDKEDTDKYIKSKKDVSCINSNKRITVTMPEVIQMQLKKCVSGETTAGAVREYLKHYGIPITVTLDTLLRRNDEDGTVSFTSLMKEVYNSIKNMQTQ</sequence>
<dbReference type="AlphaFoldDB" id="A0AAV9Y1T7"/>
<keyword evidence="2" id="KW-1185">Reference proteome</keyword>
<evidence type="ECO:0000313" key="1">
    <source>
        <dbReference type="EMBL" id="KAK6590887.1"/>
    </source>
</evidence>
<accession>A0AAV9Y1T7</accession>
<comment type="caution">
    <text evidence="1">The sequence shown here is derived from an EMBL/GenBank/DDBJ whole genome shotgun (WGS) entry which is preliminary data.</text>
</comment>
<reference evidence="1 2" key="1">
    <citation type="submission" date="2023-10" db="EMBL/GenBank/DDBJ databases">
        <title>Comparative genomics analysis reveals potential genetic determinants of host preference in Cryptosporidium xiaoi.</title>
        <authorList>
            <person name="Xiao L."/>
            <person name="Li J."/>
        </authorList>
    </citation>
    <scope>NUCLEOTIDE SEQUENCE [LARGE SCALE GENOMIC DNA]</scope>
    <source>
        <strain evidence="1 2">52996</strain>
    </source>
</reference>
<name>A0AAV9Y1T7_9CRYT</name>
<dbReference type="EMBL" id="JAWDEY010000002">
    <property type="protein sequence ID" value="KAK6590887.1"/>
    <property type="molecule type" value="Genomic_DNA"/>
</dbReference>
<proteinExistence type="predicted"/>